<keyword evidence="3" id="KW-0964">Secreted</keyword>
<evidence type="ECO:0000256" key="4">
    <source>
        <dbReference type="ARBA" id="ARBA00022723"/>
    </source>
</evidence>
<evidence type="ECO:0000256" key="1">
    <source>
        <dbReference type="ARBA" id="ARBA00001913"/>
    </source>
</evidence>
<name>A0ABX1YHQ0_9BACL</name>
<dbReference type="InterPro" id="IPR022038">
    <property type="entry name" value="Ig-like_bact"/>
</dbReference>
<feature type="compositionally biased region" description="Low complexity" evidence="9">
    <location>
        <begin position="1269"/>
        <end position="1278"/>
    </location>
</feature>
<dbReference type="PROSITE" id="PS51272">
    <property type="entry name" value="SLH"/>
    <property type="match status" value="2"/>
</dbReference>
<dbReference type="InterPro" id="IPR058863">
    <property type="entry name" value="PelX-like_Ig"/>
</dbReference>
<dbReference type="Gene3D" id="2.60.40.3630">
    <property type="match status" value="3"/>
</dbReference>
<dbReference type="PANTHER" id="PTHR40088:SF1">
    <property type="entry name" value="PECTATE LYASE PEL9"/>
    <property type="match status" value="1"/>
</dbReference>
<evidence type="ECO:0000256" key="2">
    <source>
        <dbReference type="ARBA" id="ARBA00004613"/>
    </source>
</evidence>
<feature type="compositionally biased region" description="Pro residues" evidence="9">
    <location>
        <begin position="1287"/>
        <end position="1315"/>
    </location>
</feature>
<dbReference type="GO" id="GO:0016829">
    <property type="term" value="F:lyase activity"/>
    <property type="evidence" value="ECO:0007669"/>
    <property type="project" value="UniProtKB-KW"/>
</dbReference>
<comment type="subcellular location">
    <subcellularLocation>
        <location evidence="2">Secreted</location>
    </subcellularLocation>
</comment>
<evidence type="ECO:0000256" key="8">
    <source>
        <dbReference type="ARBA" id="ARBA00038263"/>
    </source>
</evidence>
<comment type="similarity">
    <text evidence="8">Belongs to the polysaccharide lyase 9 family.</text>
</comment>
<feature type="signal peptide" evidence="10">
    <location>
        <begin position="1"/>
        <end position="27"/>
    </location>
</feature>
<feature type="chain" id="PRO_5047269016" evidence="10">
    <location>
        <begin position="28"/>
        <end position="1707"/>
    </location>
</feature>
<evidence type="ECO:0000313" key="12">
    <source>
        <dbReference type="EMBL" id="NOU80562.1"/>
    </source>
</evidence>
<sequence>MRKSKRLSAMFVIFLLLFSSIPLSLSAEEVRQEEQVDLGPWAFSAFGPGTVPATNPEPIVQDPNTVIMSTYGGKIASGEEGLSFYYKELPVDTNFELKAKATVNLFNSRSSVSTPNQKSFGLMLRDTVGTNGDDSKNISNYAAVGALDQVMKGFYKKTSQIKLPAFSGINAPSAGEAYDLSIKKSGNTYLLSIGEQTQIVTLDDTFTETIFAGIYVARDAEVTFSELDIKVETKSVSSLIADTSGMTKTSYLVGEPLDLTGLAVKAVFSDNSEAVLSSADYIVTGFDSTKAGENTIKINYNGASATIPLQIIPLTVTSLSVKYEPAKTVYYPGDTFDPEGLVVVADYNDHYLITELDRSLYSLSIGGQPVTDTSPHVFTESGPYEINITSTETPSMAAAFNVEVIDAALSKLEIRHEPKQTVYYIGDSIQLEGLAVYAHYSDGTQIRLTKDEYTVSPLNTSVPGDKEITVTHKGSTATFHVKVKIKELTGIEVTGYPATTFFIGDNFNSDHLIVSKVYDNLDREVLSDFILDSSKFDNQRAGVYDIGIIPADTSIQPITYSVTVKEKLEPVWRSIQFGQSTSAANNKMLLQEDGTVELIALEGGGKVTEDHDGITFYYTELDASEDNFMLSADISVSAFAKTPYDGQESFGIMARDAIGTPGNSSVFASNIAAIGGYSGGTKSAIGTQLFVRSGILKSDGTGSKGIQTIMLRNERPAPGNTAPAAPYRLTLSKTNSGFTGQLNNDQEAIIFEPDILNVQDSKMYVGFYAARLATINIRNIQLTVTSAATDSPKVEPPAAPVAPSLSILSLSKTSTPEYQMIVRPNVNGTVTVKQGSKIIAQDIEAKADKRLAVPAVLADQGDTNFSVTFVPEDTQYLTSYDKIVHNFTVTLSSYGEGEHIYVSPAGTSAGEGTADLPLDLDTAIEYVRPGQHIIVLDGHYVRNSPLVIQRYNDGTAAAKKYLEAAPGARPVIDFDKKTEGVLLSGNYWHVKGIDFTRSAPNTKGFTVGGNYNIVENSRFYANGDTGLQISRTDGTAQELAEWPSYNLILNSTSFDNRDPANNNADGFAAKLTSGIGNIFRGCLAHNNIDDGWDLYTKAGSGAIGPVLIENSAAFNNGYLTDGTVGAGDKNGFKLGGEGINVPHTIRNSIAFGNGAYGFTSNSNPGVIAINNIGFNNTRGNISFTTYDQITADFRIDGFVSYQTGSIGKDQYPAALAADNNFMYDGTASVNKSGKQLTDANFASLNPVNSYTRDAEGNIIWGDFLKFIPFEEPGPGTQPEPEPEPEPEINPTPTPSATPAPSATPGPTAAPDPTSTPSPAAVPNTGGSGSAIGDSSTTVLLLDGSVRIELPITVDAGKASALLMDSSLQKIIALAKADSTGIKTIRIPLTVDPAKDIKEYELHLPASAFRSGASALQIEVSSSLATIMLPDSLLPAAMLDGVKTVTLLVRTVDTEGTLKGKLGDNPLIGYELRLDGIKLQADSLQSAIQIGLPHSPAVPAAGNAFIVVWHVNDKGIIQPVVNGDYSADKQQAVFSTTLSSGHYAAIYNHKTFQDISYSHWAKSAVEVLTSKGIINGISATEFRPEQAVTHADFALLLVRALGLSAAEGGGFAEVSSNPPNEPLSRQEMFVMAARALKAAEVWNPGTIPASGLNGFTDRHLITIDAADDIAALAAAGLIKGDGRQQLNPTAYSTRAEAAMLIYRILMRK</sequence>
<evidence type="ECO:0000256" key="9">
    <source>
        <dbReference type="SAM" id="MobiDB-lite"/>
    </source>
</evidence>
<dbReference type="InterPro" id="IPR053868">
    <property type="entry name" value="Pel9A-like_beta_helix"/>
</dbReference>
<accession>A0ABX1YHQ0</accession>
<keyword evidence="7 12" id="KW-0456">Lyase</keyword>
<dbReference type="InterPro" id="IPR058953">
    <property type="entry name" value="PelX-like_N"/>
</dbReference>
<dbReference type="Pfam" id="PF25850">
    <property type="entry name" value="PelX_Ig"/>
    <property type="match status" value="1"/>
</dbReference>
<evidence type="ECO:0000256" key="5">
    <source>
        <dbReference type="ARBA" id="ARBA00022729"/>
    </source>
</evidence>
<evidence type="ECO:0000256" key="10">
    <source>
        <dbReference type="SAM" id="SignalP"/>
    </source>
</evidence>
<dbReference type="SUPFAM" id="SSF51126">
    <property type="entry name" value="Pectin lyase-like"/>
    <property type="match status" value="1"/>
</dbReference>
<evidence type="ECO:0000259" key="11">
    <source>
        <dbReference type="PROSITE" id="PS51272"/>
    </source>
</evidence>
<feature type="domain" description="SLH" evidence="11">
    <location>
        <begin position="1651"/>
        <end position="1707"/>
    </location>
</feature>
<dbReference type="Pfam" id="PF25849">
    <property type="entry name" value="PelX_N"/>
    <property type="match status" value="2"/>
</dbReference>
<dbReference type="PANTHER" id="PTHR40088">
    <property type="entry name" value="PECTATE LYASE (EUROFUNG)"/>
    <property type="match status" value="1"/>
</dbReference>
<dbReference type="SMART" id="SM00710">
    <property type="entry name" value="PbH1"/>
    <property type="match status" value="5"/>
</dbReference>
<comment type="cofactor">
    <cofactor evidence="1">
        <name>Ca(2+)</name>
        <dbReference type="ChEBI" id="CHEBI:29108"/>
    </cofactor>
</comment>
<gene>
    <name evidence="12" type="ORF">GC101_16980</name>
</gene>
<dbReference type="Proteomes" id="UP000596857">
    <property type="component" value="Unassembled WGS sequence"/>
</dbReference>
<dbReference type="InterPro" id="IPR052052">
    <property type="entry name" value="Polysaccharide_Lyase_9"/>
</dbReference>
<keyword evidence="6" id="KW-0106">Calcium</keyword>
<keyword evidence="5 10" id="KW-0732">Signal</keyword>
<comment type="caution">
    <text evidence="12">The sequence shown here is derived from an EMBL/GenBank/DDBJ whole genome shotgun (WGS) entry which is preliminary data.</text>
</comment>
<dbReference type="EMBL" id="WHOB01000049">
    <property type="protein sequence ID" value="NOU80562.1"/>
    <property type="molecule type" value="Genomic_DNA"/>
</dbReference>
<dbReference type="Pfam" id="PF22842">
    <property type="entry name" value="Pel9A-like_beta_helix"/>
    <property type="match status" value="1"/>
</dbReference>
<dbReference type="InterPro" id="IPR006626">
    <property type="entry name" value="PbH1"/>
</dbReference>
<proteinExistence type="inferred from homology"/>
<feature type="region of interest" description="Disordered" evidence="9">
    <location>
        <begin position="1269"/>
        <end position="1333"/>
    </location>
</feature>
<keyword evidence="13" id="KW-1185">Reference proteome</keyword>
<dbReference type="InterPro" id="IPR008708">
    <property type="entry name" value="Neisseria_TspB"/>
</dbReference>
<dbReference type="InterPro" id="IPR001119">
    <property type="entry name" value="SLH_dom"/>
</dbReference>
<dbReference type="RefSeq" id="WP_171718201.1">
    <property type="nucleotide sequence ID" value="NZ_WHOB01000049.1"/>
</dbReference>
<dbReference type="Pfam" id="PF05616">
    <property type="entry name" value="Neisseria_TspB"/>
    <property type="match status" value="1"/>
</dbReference>
<reference evidence="12 13" key="1">
    <citation type="submission" date="2019-10" db="EMBL/GenBank/DDBJ databases">
        <title>Description of Paenibacillus terricola sp. nov.</title>
        <authorList>
            <person name="Carlier A."/>
            <person name="Qi S."/>
        </authorList>
    </citation>
    <scope>NUCLEOTIDE SEQUENCE [LARGE SCALE GENOMIC DNA]</scope>
    <source>
        <strain evidence="12 13">LMG 31459</strain>
    </source>
</reference>
<dbReference type="InterPro" id="IPR012334">
    <property type="entry name" value="Pectin_lyas_fold"/>
</dbReference>
<keyword evidence="4" id="KW-0479">Metal-binding</keyword>
<dbReference type="Pfam" id="PF00395">
    <property type="entry name" value="SLH"/>
    <property type="match status" value="2"/>
</dbReference>
<evidence type="ECO:0000256" key="3">
    <source>
        <dbReference type="ARBA" id="ARBA00022525"/>
    </source>
</evidence>
<dbReference type="Gene3D" id="2.160.20.10">
    <property type="entry name" value="Single-stranded right-handed beta-helix, Pectin lyase-like"/>
    <property type="match status" value="1"/>
</dbReference>
<protein>
    <submittedName>
        <fullName evidence="12">Exopolygalacturonate lyase</fullName>
    </submittedName>
</protein>
<evidence type="ECO:0000313" key="13">
    <source>
        <dbReference type="Proteomes" id="UP000596857"/>
    </source>
</evidence>
<dbReference type="Pfam" id="PF07523">
    <property type="entry name" value="Big_3"/>
    <property type="match status" value="2"/>
</dbReference>
<feature type="domain" description="SLH" evidence="11">
    <location>
        <begin position="1547"/>
        <end position="1610"/>
    </location>
</feature>
<evidence type="ECO:0000256" key="6">
    <source>
        <dbReference type="ARBA" id="ARBA00022837"/>
    </source>
</evidence>
<evidence type="ECO:0000256" key="7">
    <source>
        <dbReference type="ARBA" id="ARBA00023239"/>
    </source>
</evidence>
<dbReference type="InterPro" id="IPR011050">
    <property type="entry name" value="Pectin_lyase_fold/virulence"/>
</dbReference>
<organism evidence="12 13">
    <name type="scientific">Paenibacillus phytohabitans</name>
    <dbReference type="NCBI Taxonomy" id="2654978"/>
    <lineage>
        <taxon>Bacteria</taxon>
        <taxon>Bacillati</taxon>
        <taxon>Bacillota</taxon>
        <taxon>Bacilli</taxon>
        <taxon>Bacillales</taxon>
        <taxon>Paenibacillaceae</taxon>
        <taxon>Paenibacillus</taxon>
    </lineage>
</organism>